<dbReference type="Proteomes" id="UP000680279">
    <property type="component" value="Unassembled WGS sequence"/>
</dbReference>
<feature type="transmembrane region" description="Helical" evidence="1">
    <location>
        <begin position="50"/>
        <end position="73"/>
    </location>
</feature>
<keyword evidence="3" id="KW-1185">Reference proteome</keyword>
<evidence type="ECO:0000313" key="3">
    <source>
        <dbReference type="Proteomes" id="UP000680279"/>
    </source>
</evidence>
<feature type="transmembrane region" description="Helical" evidence="1">
    <location>
        <begin position="79"/>
        <end position="99"/>
    </location>
</feature>
<keyword evidence="1" id="KW-1133">Transmembrane helix</keyword>
<proteinExistence type="predicted"/>
<gene>
    <name evidence="2" type="ORF">J1TS3_08130</name>
</gene>
<evidence type="ECO:0000256" key="1">
    <source>
        <dbReference type="SAM" id="Phobius"/>
    </source>
</evidence>
<accession>A0ABQ4K1S4</accession>
<name>A0ABQ4K1S4_9BACI</name>
<protein>
    <submittedName>
        <fullName evidence="2">Uncharacterized protein</fullName>
    </submittedName>
</protein>
<evidence type="ECO:0000313" key="2">
    <source>
        <dbReference type="EMBL" id="GIN19679.1"/>
    </source>
</evidence>
<reference evidence="2 3" key="1">
    <citation type="submission" date="2021-03" db="EMBL/GenBank/DDBJ databases">
        <title>Antimicrobial resistance genes in bacteria isolated from Japanese honey, and their potential for conferring macrolide and lincosamide resistance in the American foulbrood pathogen Paenibacillus larvae.</title>
        <authorList>
            <person name="Okamoto M."/>
            <person name="Kumagai M."/>
            <person name="Kanamori H."/>
            <person name="Takamatsu D."/>
        </authorList>
    </citation>
    <scope>NUCLEOTIDE SEQUENCE [LARGE SCALE GENOMIC DNA]</scope>
    <source>
        <strain evidence="2 3">J1TS3</strain>
    </source>
</reference>
<feature type="transmembrane region" description="Helical" evidence="1">
    <location>
        <begin position="111"/>
        <end position="133"/>
    </location>
</feature>
<dbReference type="RefSeq" id="WP_212962152.1">
    <property type="nucleotide sequence ID" value="NZ_BOQT01000002.1"/>
</dbReference>
<keyword evidence="1" id="KW-0472">Membrane</keyword>
<keyword evidence="1" id="KW-0812">Transmembrane</keyword>
<feature type="transmembrane region" description="Helical" evidence="1">
    <location>
        <begin position="145"/>
        <end position="171"/>
    </location>
</feature>
<dbReference type="EMBL" id="BOQT01000002">
    <property type="protein sequence ID" value="GIN19679.1"/>
    <property type="molecule type" value="Genomic_DNA"/>
</dbReference>
<comment type="caution">
    <text evidence="2">The sequence shown here is derived from an EMBL/GenBank/DDBJ whole genome shotgun (WGS) entry which is preliminary data.</text>
</comment>
<organism evidence="2 3">
    <name type="scientific">Siminovitchia fordii</name>
    <dbReference type="NCBI Taxonomy" id="254759"/>
    <lineage>
        <taxon>Bacteria</taxon>
        <taxon>Bacillati</taxon>
        <taxon>Bacillota</taxon>
        <taxon>Bacilli</taxon>
        <taxon>Bacillales</taxon>
        <taxon>Bacillaceae</taxon>
        <taxon>Siminovitchia</taxon>
    </lineage>
</organism>
<feature type="transmembrane region" description="Helical" evidence="1">
    <location>
        <begin position="6"/>
        <end position="29"/>
    </location>
</feature>
<sequence>MSFTSVLGIGILLVVIVLIKKQSLIEMVGSKRLIGINLSEKQWFHNKWMSGLFLFVLNAILFSLAVGLIFASGLLEVPYLHILIMVAATFTSIYFWIVIRVSVKRAKKDQLIMGVMGSSFYMILFFVFLYMYITLDPSTPEHDTFMAAIGLMFGMIVAMVAWAACFFITAFSNKN</sequence>